<name>A0ABM8FU27_9MICO</name>
<proteinExistence type="predicted"/>
<organism evidence="1 2">
    <name type="scientific">Microbacterium suwonense</name>
    <dbReference type="NCBI Taxonomy" id="683047"/>
    <lineage>
        <taxon>Bacteria</taxon>
        <taxon>Bacillati</taxon>
        <taxon>Actinomycetota</taxon>
        <taxon>Actinomycetes</taxon>
        <taxon>Micrococcales</taxon>
        <taxon>Microbacteriaceae</taxon>
        <taxon>Microbacterium</taxon>
    </lineage>
</organism>
<dbReference type="EMBL" id="AP027728">
    <property type="protein sequence ID" value="BDZ39061.1"/>
    <property type="molecule type" value="Genomic_DNA"/>
</dbReference>
<protein>
    <submittedName>
        <fullName evidence="1">Uncharacterized protein</fullName>
    </submittedName>
</protein>
<gene>
    <name evidence="1" type="ORF">GCM10025863_16750</name>
</gene>
<evidence type="ECO:0000313" key="1">
    <source>
        <dbReference type="EMBL" id="BDZ39061.1"/>
    </source>
</evidence>
<dbReference type="Proteomes" id="UP001321543">
    <property type="component" value="Chromosome"/>
</dbReference>
<sequence length="94" mass="10040">MDRGGADALITAAQTLPKMMSEAAAVPTAAASPPLSRPDRKLLPEVSDPVLLRCDTPGIDPLRNRPLASRFGRALREETADPSIHYAGARNFFA</sequence>
<accession>A0ABM8FU27</accession>
<evidence type="ECO:0000313" key="2">
    <source>
        <dbReference type="Proteomes" id="UP001321543"/>
    </source>
</evidence>
<reference evidence="2" key="1">
    <citation type="journal article" date="2019" name="Int. J. Syst. Evol. Microbiol.">
        <title>The Global Catalogue of Microorganisms (GCM) 10K type strain sequencing project: providing services to taxonomists for standard genome sequencing and annotation.</title>
        <authorList>
            <consortium name="The Broad Institute Genomics Platform"/>
            <consortium name="The Broad Institute Genome Sequencing Center for Infectious Disease"/>
            <person name="Wu L."/>
            <person name="Ma J."/>
        </authorList>
    </citation>
    <scope>NUCLEOTIDE SEQUENCE [LARGE SCALE GENOMIC DNA]</scope>
    <source>
        <strain evidence="2">NBRC 106310</strain>
    </source>
</reference>
<keyword evidence="2" id="KW-1185">Reference proteome</keyword>